<proteinExistence type="inferred from homology"/>
<sequence length="128" mass="14731">MDEHLKSSRRRAGKQLRPSSQSGQPKPRSKRRFKSGTVALRQIRKLQKTTVLLIPKRAFQRLVRELAYNITRSDIRFQSSALEALQESAETSLTKLFEDTNLCAIHAKRQTIKPEDMTLARRLTEKVG</sequence>
<dbReference type="SUPFAM" id="SSF47113">
    <property type="entry name" value="Histone-fold"/>
    <property type="match status" value="1"/>
</dbReference>
<dbReference type="GO" id="GO:0046982">
    <property type="term" value="F:protein heterodimerization activity"/>
    <property type="evidence" value="ECO:0007669"/>
    <property type="project" value="InterPro"/>
</dbReference>
<evidence type="ECO:0000259" key="9">
    <source>
        <dbReference type="Pfam" id="PF00125"/>
    </source>
</evidence>
<comment type="caution">
    <text evidence="10">The sequence shown here is derived from an EMBL/GenBank/DDBJ whole genome shotgun (WGS) entry which is preliminary data.</text>
</comment>
<dbReference type="GO" id="GO:0030527">
    <property type="term" value="F:structural constituent of chromatin"/>
    <property type="evidence" value="ECO:0007669"/>
    <property type="project" value="InterPro"/>
</dbReference>
<dbReference type="InterPro" id="IPR000164">
    <property type="entry name" value="Histone_H3/CENP-A"/>
</dbReference>
<dbReference type="InterPro" id="IPR009072">
    <property type="entry name" value="Histone-fold"/>
</dbReference>
<comment type="similarity">
    <text evidence="3">Belongs to the histone H3 family.</text>
</comment>
<keyword evidence="4" id="KW-0158">Chromosome</keyword>
<evidence type="ECO:0000256" key="7">
    <source>
        <dbReference type="ARBA" id="ARBA00023269"/>
    </source>
</evidence>
<evidence type="ECO:0000313" key="11">
    <source>
        <dbReference type="Proteomes" id="UP000308724"/>
    </source>
</evidence>
<dbReference type="AlphaFoldDB" id="A0A4T0BP92"/>
<evidence type="ECO:0000256" key="4">
    <source>
        <dbReference type="ARBA" id="ARBA00022454"/>
    </source>
</evidence>
<dbReference type="PRINTS" id="PR00622">
    <property type="entry name" value="HISTONEH3"/>
</dbReference>
<dbReference type="Gene3D" id="1.10.20.10">
    <property type="entry name" value="Histone, subunit A"/>
    <property type="match status" value="1"/>
</dbReference>
<evidence type="ECO:0000256" key="5">
    <source>
        <dbReference type="ARBA" id="ARBA00023125"/>
    </source>
</evidence>
<dbReference type="GO" id="GO:0000786">
    <property type="term" value="C:nucleosome"/>
    <property type="evidence" value="ECO:0007669"/>
    <property type="project" value="UniProtKB-KW"/>
</dbReference>
<dbReference type="InterPro" id="IPR007125">
    <property type="entry name" value="H2A/H2B/H3"/>
</dbReference>
<evidence type="ECO:0000256" key="8">
    <source>
        <dbReference type="SAM" id="MobiDB-lite"/>
    </source>
</evidence>
<gene>
    <name evidence="10" type="ORF">D6C78_07607</name>
</gene>
<feature type="domain" description="Core Histone H2A/H2B/H3" evidence="9">
    <location>
        <begin position="36"/>
        <end position="123"/>
    </location>
</feature>
<dbReference type="GO" id="GO:0005634">
    <property type="term" value="C:nucleus"/>
    <property type="evidence" value="ECO:0007669"/>
    <property type="project" value="UniProtKB-SubCell"/>
</dbReference>
<dbReference type="PANTHER" id="PTHR45810">
    <property type="entry name" value="HISTONE H3.2"/>
    <property type="match status" value="1"/>
</dbReference>
<dbReference type="FunFam" id="1.10.20.10:FF:000085">
    <property type="entry name" value="Histone H3.2"/>
    <property type="match status" value="1"/>
</dbReference>
<evidence type="ECO:0000256" key="1">
    <source>
        <dbReference type="ARBA" id="ARBA00004123"/>
    </source>
</evidence>
<evidence type="ECO:0000256" key="6">
    <source>
        <dbReference type="ARBA" id="ARBA00023242"/>
    </source>
</evidence>
<evidence type="ECO:0000256" key="2">
    <source>
        <dbReference type="ARBA" id="ARBA00004286"/>
    </source>
</evidence>
<name>A0A4T0BP92_AURPU</name>
<dbReference type="Proteomes" id="UP000308724">
    <property type="component" value="Unassembled WGS sequence"/>
</dbReference>
<dbReference type="GO" id="GO:0003677">
    <property type="term" value="F:DNA binding"/>
    <property type="evidence" value="ECO:0007669"/>
    <property type="project" value="UniProtKB-KW"/>
</dbReference>
<evidence type="ECO:0000313" key="10">
    <source>
        <dbReference type="EMBL" id="TIA33342.1"/>
    </source>
</evidence>
<keyword evidence="7" id="KW-0544">Nucleosome core</keyword>
<organism evidence="10 11">
    <name type="scientific">Aureobasidium pullulans</name>
    <name type="common">Black yeast</name>
    <name type="synonym">Pullularia pullulans</name>
    <dbReference type="NCBI Taxonomy" id="5580"/>
    <lineage>
        <taxon>Eukaryota</taxon>
        <taxon>Fungi</taxon>
        <taxon>Dikarya</taxon>
        <taxon>Ascomycota</taxon>
        <taxon>Pezizomycotina</taxon>
        <taxon>Dothideomycetes</taxon>
        <taxon>Dothideomycetidae</taxon>
        <taxon>Dothideales</taxon>
        <taxon>Saccotheciaceae</taxon>
        <taxon>Aureobasidium</taxon>
    </lineage>
</organism>
<accession>A0A4T0BP92</accession>
<dbReference type="EMBL" id="QZBZ01000198">
    <property type="protein sequence ID" value="TIA33342.1"/>
    <property type="molecule type" value="Genomic_DNA"/>
</dbReference>
<dbReference type="Pfam" id="PF00125">
    <property type="entry name" value="Histone"/>
    <property type="match status" value="1"/>
</dbReference>
<dbReference type="CDD" id="cd22911">
    <property type="entry name" value="HFD_H3"/>
    <property type="match status" value="1"/>
</dbReference>
<comment type="subcellular location">
    <subcellularLocation>
        <location evidence="2">Chromosome</location>
    </subcellularLocation>
    <subcellularLocation>
        <location evidence="1">Nucleus</location>
    </subcellularLocation>
</comment>
<keyword evidence="5" id="KW-0238">DNA-binding</keyword>
<protein>
    <recommendedName>
        <fullName evidence="9">Core Histone H2A/H2B/H3 domain-containing protein</fullName>
    </recommendedName>
</protein>
<keyword evidence="6" id="KW-0539">Nucleus</keyword>
<dbReference type="SMART" id="SM00428">
    <property type="entry name" value="H3"/>
    <property type="match status" value="1"/>
</dbReference>
<evidence type="ECO:0000256" key="3">
    <source>
        <dbReference type="ARBA" id="ARBA00010343"/>
    </source>
</evidence>
<feature type="region of interest" description="Disordered" evidence="8">
    <location>
        <begin position="1"/>
        <end position="36"/>
    </location>
</feature>
<reference evidence="10 11" key="1">
    <citation type="submission" date="2018-10" db="EMBL/GenBank/DDBJ databases">
        <title>Fifty Aureobasidium pullulans genomes reveal a recombining polyextremotolerant generalist.</title>
        <authorList>
            <person name="Gostincar C."/>
            <person name="Turk M."/>
            <person name="Zajc J."/>
            <person name="Gunde-Cimerman N."/>
        </authorList>
    </citation>
    <scope>NUCLEOTIDE SEQUENCE [LARGE SCALE GENOMIC DNA]</scope>
    <source>
        <strain evidence="10 11">EXF-1645</strain>
    </source>
</reference>